<keyword evidence="3" id="KW-0479">Metal-binding</keyword>
<evidence type="ECO:0000256" key="3">
    <source>
        <dbReference type="ARBA" id="ARBA00022723"/>
    </source>
</evidence>
<sequence length="407" mass="45743">MDSQLCDNCGKNSLITDDHGGCSQLVCEDCGTVKAQGGFQAPPEQTVWSNKSDIFWNSSKKLQNLIQHHGDGERSSEGKKIGEKRIKEISAAMNLSSDMKESALDMYNKLIHRSGPFRGILLANKLVLASAAVYVVCRQRGWPVTLNSTASLCQCSVFDLGKYYKEILKVLNITLEAQDIVDLIPSCLSSCNFSDTELDEVTRLVELCKETWISSGRRYNSVITAAAYLVWQSHNVKELKTPICRFVSTFKLLQWKYRLKHFVEELKTVLCALAEGVPWLSDVKPDKVHLHLPDILKYQKSLLATAISLQQEDREGAELLDGDTEQFGYHGKRKGGSAIFPTAYKKARLHSEQDDSCSRESISVSSHSNLDCEFLTEEDIPENELREYIKDKDEILKLQAADHSNNK</sequence>
<dbReference type="GO" id="GO:0017025">
    <property type="term" value="F:TBP-class protein binding"/>
    <property type="evidence" value="ECO:0007669"/>
    <property type="project" value="InterPro"/>
</dbReference>
<evidence type="ECO:0000259" key="10">
    <source>
        <dbReference type="Pfam" id="PF21886"/>
    </source>
</evidence>
<dbReference type="GO" id="GO:0008270">
    <property type="term" value="F:zinc ion binding"/>
    <property type="evidence" value="ECO:0007669"/>
    <property type="project" value="UniProtKB-KW"/>
</dbReference>
<dbReference type="InterPro" id="IPR036915">
    <property type="entry name" value="Cyclin-like_sf"/>
</dbReference>
<comment type="subcellular location">
    <subcellularLocation>
        <location evidence="1">Nucleus</location>
    </subcellularLocation>
</comment>
<keyword evidence="7" id="KW-0804">Transcription</keyword>
<dbReference type="InParanoid" id="A0A1S3JWE8"/>
<dbReference type="InterPro" id="IPR054078">
    <property type="entry name" value="BRF2-like_C"/>
</dbReference>
<feature type="domain" description="Transcription factor TFIIB cyclin-like" evidence="9">
    <location>
        <begin position="82"/>
        <end position="169"/>
    </location>
</feature>
<dbReference type="GeneID" id="106176496"/>
<dbReference type="PRINTS" id="PR00685">
    <property type="entry name" value="TIFACTORIIB"/>
</dbReference>
<proteinExistence type="inferred from homology"/>
<comment type="similarity">
    <text evidence="2">Belongs to the TFIIB family.</text>
</comment>
<evidence type="ECO:0000256" key="8">
    <source>
        <dbReference type="ARBA" id="ARBA00023242"/>
    </source>
</evidence>
<dbReference type="KEGG" id="lak:106176496"/>
<evidence type="ECO:0000313" key="11">
    <source>
        <dbReference type="Proteomes" id="UP000085678"/>
    </source>
</evidence>
<dbReference type="SUPFAM" id="SSF47954">
    <property type="entry name" value="Cyclin-like"/>
    <property type="match status" value="2"/>
</dbReference>
<evidence type="ECO:0000256" key="4">
    <source>
        <dbReference type="ARBA" id="ARBA00022771"/>
    </source>
</evidence>
<evidence type="ECO:0000256" key="7">
    <source>
        <dbReference type="ARBA" id="ARBA00023163"/>
    </source>
</evidence>
<keyword evidence="11" id="KW-1185">Reference proteome</keyword>
<keyword evidence="6" id="KW-0805">Transcription regulation</keyword>
<dbReference type="InterPro" id="IPR013150">
    <property type="entry name" value="TFIIB_cyclin"/>
</dbReference>
<gene>
    <name evidence="12" type="primary">LOC106176496</name>
</gene>
<dbReference type="AlphaFoldDB" id="A0A1S3JWE8"/>
<dbReference type="GO" id="GO:0000126">
    <property type="term" value="C:transcription factor TFIIIB complex"/>
    <property type="evidence" value="ECO:0007669"/>
    <property type="project" value="TreeGrafter"/>
</dbReference>
<evidence type="ECO:0000313" key="12">
    <source>
        <dbReference type="RefSeq" id="XP_013414364.1"/>
    </source>
</evidence>
<dbReference type="PANTHER" id="PTHR11618:SF4">
    <property type="entry name" value="TRANSCRIPTION FACTOR IIIB 90 KDA SUBUNIT"/>
    <property type="match status" value="1"/>
</dbReference>
<dbReference type="OMA" id="IPESEMH"/>
<reference evidence="12" key="1">
    <citation type="submission" date="2025-08" db="UniProtKB">
        <authorList>
            <consortium name="RefSeq"/>
        </authorList>
    </citation>
    <scope>IDENTIFICATION</scope>
    <source>
        <tissue evidence="12">Gonads</tissue>
    </source>
</reference>
<dbReference type="Proteomes" id="UP000085678">
    <property type="component" value="Unplaced"/>
</dbReference>
<dbReference type="PANTHER" id="PTHR11618">
    <property type="entry name" value="TRANSCRIPTION INITIATION FACTOR IIB-RELATED"/>
    <property type="match status" value="1"/>
</dbReference>
<keyword evidence="5" id="KW-0862">Zinc</keyword>
<dbReference type="RefSeq" id="XP_013414364.1">
    <property type="nucleotide sequence ID" value="XM_013558910.2"/>
</dbReference>
<dbReference type="GO" id="GO:0000995">
    <property type="term" value="F:RNA polymerase III general transcription initiation factor activity"/>
    <property type="evidence" value="ECO:0007669"/>
    <property type="project" value="TreeGrafter"/>
</dbReference>
<dbReference type="Pfam" id="PF00382">
    <property type="entry name" value="TFIIB"/>
    <property type="match status" value="1"/>
</dbReference>
<dbReference type="GO" id="GO:0070897">
    <property type="term" value="P:transcription preinitiation complex assembly"/>
    <property type="evidence" value="ECO:0007669"/>
    <property type="project" value="InterPro"/>
</dbReference>
<evidence type="ECO:0000256" key="2">
    <source>
        <dbReference type="ARBA" id="ARBA00010857"/>
    </source>
</evidence>
<keyword evidence="4" id="KW-0863">Zinc-finger</keyword>
<accession>A0A1S3JWE8</accession>
<evidence type="ECO:0000256" key="1">
    <source>
        <dbReference type="ARBA" id="ARBA00004123"/>
    </source>
</evidence>
<name>A0A1S3JWE8_LINAN</name>
<dbReference type="InterPro" id="IPR000812">
    <property type="entry name" value="TFIIB"/>
</dbReference>
<protein>
    <submittedName>
        <fullName evidence="12">Transcription factor IIIB 50 kDa subunit</fullName>
    </submittedName>
</protein>
<evidence type="ECO:0000256" key="5">
    <source>
        <dbReference type="ARBA" id="ARBA00022833"/>
    </source>
</evidence>
<dbReference type="CDD" id="cd20555">
    <property type="entry name" value="CYCLIN_BRF2"/>
    <property type="match status" value="1"/>
</dbReference>
<dbReference type="GO" id="GO:0001006">
    <property type="term" value="F:RNA polymerase III type 3 promoter sequence-specific DNA binding"/>
    <property type="evidence" value="ECO:0007669"/>
    <property type="project" value="TreeGrafter"/>
</dbReference>
<organism evidence="11 12">
    <name type="scientific">Lingula anatina</name>
    <name type="common">Brachiopod</name>
    <name type="synonym">Lingula unguis</name>
    <dbReference type="NCBI Taxonomy" id="7574"/>
    <lineage>
        <taxon>Eukaryota</taxon>
        <taxon>Metazoa</taxon>
        <taxon>Spiralia</taxon>
        <taxon>Lophotrochozoa</taxon>
        <taxon>Brachiopoda</taxon>
        <taxon>Linguliformea</taxon>
        <taxon>Lingulata</taxon>
        <taxon>Lingulida</taxon>
        <taxon>Linguloidea</taxon>
        <taxon>Lingulidae</taxon>
        <taxon>Lingula</taxon>
    </lineage>
</organism>
<dbReference type="Pfam" id="PF21886">
    <property type="entry name" value="BRF2-like_C_cyclin_rpt"/>
    <property type="match status" value="1"/>
</dbReference>
<dbReference type="GO" id="GO:0005634">
    <property type="term" value="C:nucleus"/>
    <property type="evidence" value="ECO:0007669"/>
    <property type="project" value="UniProtKB-SubCell"/>
</dbReference>
<feature type="domain" description="BRF2-like C-terminal" evidence="10">
    <location>
        <begin position="198"/>
        <end position="299"/>
    </location>
</feature>
<dbReference type="STRING" id="7574.A0A1S3JWE8"/>
<dbReference type="OrthoDB" id="2121711at2759"/>
<dbReference type="Gene3D" id="1.10.472.10">
    <property type="entry name" value="Cyclin-like"/>
    <property type="match status" value="2"/>
</dbReference>
<dbReference type="GO" id="GO:0097550">
    <property type="term" value="C:transcription preinitiation complex"/>
    <property type="evidence" value="ECO:0007669"/>
    <property type="project" value="TreeGrafter"/>
</dbReference>
<keyword evidence="8" id="KW-0539">Nucleus</keyword>
<evidence type="ECO:0000256" key="6">
    <source>
        <dbReference type="ARBA" id="ARBA00023015"/>
    </source>
</evidence>
<evidence type="ECO:0000259" key="9">
    <source>
        <dbReference type="Pfam" id="PF00382"/>
    </source>
</evidence>